<dbReference type="InterPro" id="IPR002798">
    <property type="entry name" value="SpoIIM-like"/>
</dbReference>
<reference evidence="2 3" key="1">
    <citation type="submission" date="2017-02" db="EMBL/GenBank/DDBJ databases">
        <authorList>
            <person name="Peterson S.W."/>
        </authorList>
    </citation>
    <scope>NUCLEOTIDE SEQUENCE [LARGE SCALE GENOMIC DNA]</scope>
    <source>
        <strain evidence="2 3">B Ar 00.02</strain>
    </source>
</reference>
<keyword evidence="3" id="KW-1185">Reference proteome</keyword>
<feature type="transmembrane region" description="Helical" evidence="1">
    <location>
        <begin position="251"/>
        <end position="273"/>
    </location>
</feature>
<dbReference type="RefSeq" id="WP_087000499.1">
    <property type="nucleotide sequence ID" value="NZ_FUHW01000044.1"/>
</dbReference>
<proteinExistence type="predicted"/>
<evidence type="ECO:0000313" key="2">
    <source>
        <dbReference type="EMBL" id="SJM71606.1"/>
    </source>
</evidence>
<feature type="transmembrane region" description="Helical" evidence="1">
    <location>
        <begin position="192"/>
        <end position="214"/>
    </location>
</feature>
<feature type="transmembrane region" description="Helical" evidence="1">
    <location>
        <begin position="165"/>
        <end position="185"/>
    </location>
</feature>
<keyword evidence="1" id="KW-1133">Transmembrane helix</keyword>
<dbReference type="PANTHER" id="PTHR35337:SF1">
    <property type="entry name" value="SLR1478 PROTEIN"/>
    <property type="match status" value="1"/>
</dbReference>
<accession>A0A1R4GTQ4</accession>
<gene>
    <name evidence="2" type="ORF">FM101_13580</name>
</gene>
<dbReference type="AlphaFoldDB" id="A0A1R4GTQ4"/>
<sequence>MDLDAFVAVHRQEWDRLDVLSSRRRLTGAESDEFLGLYERVSTHLSMVGSIEPDAVVSADLSARISRARTRFTGARTPVLEEIATFFVYTLPAAFYRIRVLTIVLGLVFIAIAFASGLWAAHTPSVLKAMGSDADLQQYVHHDFVDYYSENPAASFAGAVWTNNALIAGMCVAFGISGLYVPFVLYQNAVSVGMAGGLMSSLGELDTFFLYILPHGFMELTAIFIAGAAGLRIFWAWVAPGARTRIGSLAVEGRSLMTVALGLVVVLFISGLVEGFVTPSGLPHGVRLGIGLMVLAGYWTYTLVLGRRAVNAGFTGDLGTYDAGATAAVA</sequence>
<name>A0A1R4GTQ4_9MICC</name>
<dbReference type="Proteomes" id="UP000195913">
    <property type="component" value="Unassembled WGS sequence"/>
</dbReference>
<feature type="transmembrane region" description="Helical" evidence="1">
    <location>
        <begin position="220"/>
        <end position="239"/>
    </location>
</feature>
<dbReference type="EMBL" id="FUHW01000044">
    <property type="protein sequence ID" value="SJM71606.1"/>
    <property type="molecule type" value="Genomic_DNA"/>
</dbReference>
<keyword evidence="1" id="KW-0472">Membrane</keyword>
<evidence type="ECO:0000256" key="1">
    <source>
        <dbReference type="SAM" id="Phobius"/>
    </source>
</evidence>
<dbReference type="PANTHER" id="PTHR35337">
    <property type="entry name" value="SLR1478 PROTEIN"/>
    <property type="match status" value="1"/>
</dbReference>
<organism evidence="2 3">
    <name type="scientific">Arthrobacter rhombi</name>
    <dbReference type="NCBI Taxonomy" id="71253"/>
    <lineage>
        <taxon>Bacteria</taxon>
        <taxon>Bacillati</taxon>
        <taxon>Actinomycetota</taxon>
        <taxon>Actinomycetes</taxon>
        <taxon>Micrococcales</taxon>
        <taxon>Micrococcaceae</taxon>
        <taxon>Arthrobacter</taxon>
    </lineage>
</organism>
<keyword evidence="1" id="KW-0812">Transmembrane</keyword>
<dbReference type="Pfam" id="PF01944">
    <property type="entry name" value="SpoIIM"/>
    <property type="match status" value="1"/>
</dbReference>
<feature type="transmembrane region" description="Helical" evidence="1">
    <location>
        <begin position="100"/>
        <end position="121"/>
    </location>
</feature>
<protein>
    <submittedName>
        <fullName evidence="2">Possible membrane protein</fullName>
    </submittedName>
</protein>
<feature type="transmembrane region" description="Helical" evidence="1">
    <location>
        <begin position="285"/>
        <end position="304"/>
    </location>
</feature>
<evidence type="ECO:0000313" key="3">
    <source>
        <dbReference type="Proteomes" id="UP000195913"/>
    </source>
</evidence>